<organism evidence="2 3">
    <name type="scientific">Emticicia aquatica</name>
    <dbReference type="NCBI Taxonomy" id="1681835"/>
    <lineage>
        <taxon>Bacteria</taxon>
        <taxon>Pseudomonadati</taxon>
        <taxon>Bacteroidota</taxon>
        <taxon>Cytophagia</taxon>
        <taxon>Cytophagales</taxon>
        <taxon>Leadbetterellaceae</taxon>
        <taxon>Emticicia</taxon>
    </lineage>
</organism>
<reference evidence="2" key="1">
    <citation type="submission" date="2021-12" db="EMBL/GenBank/DDBJ databases">
        <authorList>
            <person name="Rodrigo-Torres L."/>
            <person name="Arahal R. D."/>
            <person name="Lucena T."/>
        </authorList>
    </citation>
    <scope>NUCLEOTIDE SEQUENCE</scope>
    <source>
        <strain evidence="2">CECT 8858</strain>
    </source>
</reference>
<name>A0ABM9AKI6_9BACT</name>
<evidence type="ECO:0000259" key="1">
    <source>
        <dbReference type="Pfam" id="PF12728"/>
    </source>
</evidence>
<feature type="domain" description="Helix-turn-helix" evidence="1">
    <location>
        <begin position="29"/>
        <end position="78"/>
    </location>
</feature>
<gene>
    <name evidence="2" type="ORF">EMA8858_00338</name>
</gene>
<comment type="caution">
    <text evidence="2">The sequence shown here is derived from an EMBL/GenBank/DDBJ whole genome shotgun (WGS) entry which is preliminary data.</text>
</comment>
<dbReference type="InterPro" id="IPR041657">
    <property type="entry name" value="HTH_17"/>
</dbReference>
<dbReference type="EMBL" id="CAKLPY010000001">
    <property type="protein sequence ID" value="CAH0994229.1"/>
    <property type="molecule type" value="Genomic_DNA"/>
</dbReference>
<dbReference type="NCBIfam" id="TIGR01764">
    <property type="entry name" value="excise"/>
    <property type="match status" value="1"/>
</dbReference>
<proteinExistence type="predicted"/>
<sequence length="100" mass="12007">MSQESLILERLNKIEQHLQEQTLLKKDILNLEEASRYLDISSSHLYKLTSQKKIPHFCPQGKKLYFRREELNEWLLSNRQITTAEIEDYARNRFTLITVK</sequence>
<dbReference type="InterPro" id="IPR010093">
    <property type="entry name" value="SinI_DNA-bd"/>
</dbReference>
<accession>A0ABM9AKI6</accession>
<evidence type="ECO:0000313" key="2">
    <source>
        <dbReference type="EMBL" id="CAH0994229.1"/>
    </source>
</evidence>
<dbReference type="Proteomes" id="UP000837932">
    <property type="component" value="Unassembled WGS sequence"/>
</dbReference>
<dbReference type="RefSeq" id="WP_238803980.1">
    <property type="nucleotide sequence ID" value="NZ_CAKLPY010000001.1"/>
</dbReference>
<protein>
    <recommendedName>
        <fullName evidence="1">Helix-turn-helix domain-containing protein</fullName>
    </recommendedName>
</protein>
<dbReference type="Gene3D" id="3.90.105.50">
    <property type="match status" value="1"/>
</dbReference>
<keyword evidence="3" id="KW-1185">Reference proteome</keyword>
<evidence type="ECO:0000313" key="3">
    <source>
        <dbReference type="Proteomes" id="UP000837932"/>
    </source>
</evidence>
<dbReference type="Pfam" id="PF12728">
    <property type="entry name" value="HTH_17"/>
    <property type="match status" value="1"/>
</dbReference>
<dbReference type="InterPro" id="IPR038148">
    <property type="entry name" value="Tn1545/Tn916_Xis"/>
</dbReference>